<dbReference type="EMBL" id="MU155358">
    <property type="protein sequence ID" value="KAF9474859.1"/>
    <property type="molecule type" value="Genomic_DNA"/>
</dbReference>
<keyword evidence="1" id="KW-0472">Membrane</keyword>
<protein>
    <submittedName>
        <fullName evidence="2">Uncharacterized protein</fullName>
    </submittedName>
</protein>
<reference evidence="2" key="1">
    <citation type="submission" date="2020-11" db="EMBL/GenBank/DDBJ databases">
        <authorList>
            <consortium name="DOE Joint Genome Institute"/>
            <person name="Ahrendt S."/>
            <person name="Riley R."/>
            <person name="Andreopoulos W."/>
            <person name="Labutti K."/>
            <person name="Pangilinan J."/>
            <person name="Ruiz-Duenas F.J."/>
            <person name="Barrasa J.M."/>
            <person name="Sanchez-Garcia M."/>
            <person name="Camarero S."/>
            <person name="Miyauchi S."/>
            <person name="Serrano A."/>
            <person name="Linde D."/>
            <person name="Babiker R."/>
            <person name="Drula E."/>
            <person name="Ayuso-Fernandez I."/>
            <person name="Pacheco R."/>
            <person name="Padilla G."/>
            <person name="Ferreira P."/>
            <person name="Barriuso J."/>
            <person name="Kellner H."/>
            <person name="Castanera R."/>
            <person name="Alfaro M."/>
            <person name="Ramirez L."/>
            <person name="Pisabarro A.G."/>
            <person name="Kuo A."/>
            <person name="Tritt A."/>
            <person name="Lipzen A."/>
            <person name="He G."/>
            <person name="Yan M."/>
            <person name="Ng V."/>
            <person name="Cullen D."/>
            <person name="Martin F."/>
            <person name="Rosso M.-N."/>
            <person name="Henrissat B."/>
            <person name="Hibbett D."/>
            <person name="Martinez A.T."/>
            <person name="Grigoriev I.V."/>
        </authorList>
    </citation>
    <scope>NUCLEOTIDE SEQUENCE</scope>
    <source>
        <strain evidence="2">CIRM-BRFM 674</strain>
    </source>
</reference>
<evidence type="ECO:0000313" key="3">
    <source>
        <dbReference type="Proteomes" id="UP000807469"/>
    </source>
</evidence>
<proteinExistence type="predicted"/>
<dbReference type="Proteomes" id="UP000807469">
    <property type="component" value="Unassembled WGS sequence"/>
</dbReference>
<sequence length="109" mass="12149">NRARVSSTYPSKWPFWFVQCFNAPRKFLQSVILQVCSFLLSVALIHIHNASSLRSRCTLPTTRTAATRKALTAPSRVRDFLVSMDLIGKVFDNLDSLGSFDGAIFPCPA</sequence>
<dbReference type="AlphaFoldDB" id="A0A9P5YSX0"/>
<keyword evidence="1" id="KW-1133">Transmembrane helix</keyword>
<keyword evidence="1" id="KW-0812">Transmembrane</keyword>
<name>A0A9P5YSX0_9AGAR</name>
<comment type="caution">
    <text evidence="2">The sequence shown here is derived from an EMBL/GenBank/DDBJ whole genome shotgun (WGS) entry which is preliminary data.</text>
</comment>
<accession>A0A9P5YSX0</accession>
<organism evidence="2 3">
    <name type="scientific">Pholiota conissans</name>
    <dbReference type="NCBI Taxonomy" id="109636"/>
    <lineage>
        <taxon>Eukaryota</taxon>
        <taxon>Fungi</taxon>
        <taxon>Dikarya</taxon>
        <taxon>Basidiomycota</taxon>
        <taxon>Agaricomycotina</taxon>
        <taxon>Agaricomycetes</taxon>
        <taxon>Agaricomycetidae</taxon>
        <taxon>Agaricales</taxon>
        <taxon>Agaricineae</taxon>
        <taxon>Strophariaceae</taxon>
        <taxon>Pholiota</taxon>
    </lineage>
</organism>
<evidence type="ECO:0000256" key="1">
    <source>
        <dbReference type="SAM" id="Phobius"/>
    </source>
</evidence>
<feature type="transmembrane region" description="Helical" evidence="1">
    <location>
        <begin position="27"/>
        <end position="47"/>
    </location>
</feature>
<feature type="non-terminal residue" evidence="2">
    <location>
        <position position="1"/>
    </location>
</feature>
<evidence type="ECO:0000313" key="2">
    <source>
        <dbReference type="EMBL" id="KAF9474859.1"/>
    </source>
</evidence>
<gene>
    <name evidence="2" type="ORF">BDN70DRAFT_884367</name>
</gene>
<keyword evidence="3" id="KW-1185">Reference proteome</keyword>